<dbReference type="NCBIfam" id="TIGR01143">
    <property type="entry name" value="murF"/>
    <property type="match status" value="1"/>
</dbReference>
<dbReference type="PANTHER" id="PTHR43024">
    <property type="entry name" value="UDP-N-ACETYLMURAMOYL-TRIPEPTIDE--D-ALANYL-D-ALANINE LIGASE"/>
    <property type="match status" value="1"/>
</dbReference>
<dbReference type="GO" id="GO:0008766">
    <property type="term" value="F:UDP-N-acetylmuramoylalanyl-D-glutamyl-2,6-diaminopimelate-D-alanyl-D-alanine ligase activity"/>
    <property type="evidence" value="ECO:0007669"/>
    <property type="project" value="RHEA"/>
</dbReference>
<dbReference type="GO" id="GO:0005737">
    <property type="term" value="C:cytoplasm"/>
    <property type="evidence" value="ECO:0007669"/>
    <property type="project" value="UniProtKB-SubCell"/>
</dbReference>
<reference evidence="15 16" key="1">
    <citation type="submission" date="2018-12" db="EMBL/GenBank/DDBJ databases">
        <authorList>
            <person name="Sun L."/>
            <person name="Chen Z."/>
        </authorList>
    </citation>
    <scope>NUCLEOTIDE SEQUENCE [LARGE SCALE GENOMIC DNA]</scope>
    <source>
        <strain evidence="15 16">3-5-3</strain>
    </source>
</reference>
<dbReference type="GO" id="GO:0071555">
    <property type="term" value="P:cell wall organization"/>
    <property type="evidence" value="ECO:0007669"/>
    <property type="project" value="UniProtKB-KW"/>
</dbReference>
<proteinExistence type="inferred from homology"/>
<keyword evidence="3 10" id="KW-0132">Cell division</keyword>
<dbReference type="GO" id="GO:0047480">
    <property type="term" value="F:UDP-N-acetylmuramoyl-tripeptide-D-alanyl-D-alanine ligase activity"/>
    <property type="evidence" value="ECO:0007669"/>
    <property type="project" value="UniProtKB-UniRule"/>
</dbReference>
<dbReference type="Gene3D" id="3.40.1390.10">
    <property type="entry name" value="MurE/MurF, N-terminal domain"/>
    <property type="match status" value="1"/>
</dbReference>
<evidence type="ECO:0000259" key="14">
    <source>
        <dbReference type="Pfam" id="PF08245"/>
    </source>
</evidence>
<evidence type="ECO:0000259" key="12">
    <source>
        <dbReference type="Pfam" id="PF01225"/>
    </source>
</evidence>
<dbReference type="OrthoDB" id="9801978at2"/>
<evidence type="ECO:0000256" key="3">
    <source>
        <dbReference type="ARBA" id="ARBA00022618"/>
    </source>
</evidence>
<dbReference type="HAMAP" id="MF_02019">
    <property type="entry name" value="MurF"/>
    <property type="match status" value="1"/>
</dbReference>
<dbReference type="EMBL" id="RZNX01000001">
    <property type="protein sequence ID" value="RUT36382.1"/>
    <property type="molecule type" value="Genomic_DNA"/>
</dbReference>
<dbReference type="InterPro" id="IPR000713">
    <property type="entry name" value="Mur_ligase_N"/>
</dbReference>
<dbReference type="SUPFAM" id="SSF53623">
    <property type="entry name" value="MurD-like peptide ligases, catalytic domain"/>
    <property type="match status" value="1"/>
</dbReference>
<comment type="catalytic activity">
    <reaction evidence="10 11">
        <text>D-alanyl-D-alanine + UDP-N-acetyl-alpha-D-muramoyl-L-alanyl-gamma-D-glutamyl-meso-2,6-diaminopimelate + ATP = UDP-N-acetyl-alpha-D-muramoyl-L-alanyl-gamma-D-glutamyl-meso-2,6-diaminopimeloyl-D-alanyl-D-alanine + ADP + phosphate + H(+)</text>
        <dbReference type="Rhea" id="RHEA:28374"/>
        <dbReference type="ChEBI" id="CHEBI:15378"/>
        <dbReference type="ChEBI" id="CHEBI:30616"/>
        <dbReference type="ChEBI" id="CHEBI:43474"/>
        <dbReference type="ChEBI" id="CHEBI:57822"/>
        <dbReference type="ChEBI" id="CHEBI:61386"/>
        <dbReference type="ChEBI" id="CHEBI:83905"/>
        <dbReference type="ChEBI" id="CHEBI:456216"/>
        <dbReference type="EC" id="6.3.2.10"/>
    </reaction>
</comment>
<dbReference type="InterPro" id="IPR013221">
    <property type="entry name" value="Mur_ligase_cen"/>
</dbReference>
<dbReference type="Proteomes" id="UP000272464">
    <property type="component" value="Unassembled WGS sequence"/>
</dbReference>
<keyword evidence="4 10" id="KW-0547">Nucleotide-binding</keyword>
<dbReference type="InterPro" id="IPR036615">
    <property type="entry name" value="Mur_ligase_C_dom_sf"/>
</dbReference>
<dbReference type="InterPro" id="IPR004101">
    <property type="entry name" value="Mur_ligase_C"/>
</dbReference>
<dbReference type="GO" id="GO:0005524">
    <property type="term" value="F:ATP binding"/>
    <property type="evidence" value="ECO:0007669"/>
    <property type="project" value="UniProtKB-UniRule"/>
</dbReference>
<dbReference type="Gene3D" id="3.40.1190.10">
    <property type="entry name" value="Mur-like, catalytic domain"/>
    <property type="match status" value="1"/>
</dbReference>
<evidence type="ECO:0000256" key="11">
    <source>
        <dbReference type="RuleBase" id="RU004136"/>
    </source>
</evidence>
<comment type="similarity">
    <text evidence="10">Belongs to the MurCDEF family. MurF subfamily.</text>
</comment>
<feature type="domain" description="Mur ligase C-terminal" evidence="13">
    <location>
        <begin position="324"/>
        <end position="450"/>
    </location>
</feature>
<comment type="caution">
    <text evidence="15">The sequence shown here is derived from an EMBL/GenBank/DDBJ whole genome shotgun (WGS) entry which is preliminary data.</text>
</comment>
<comment type="function">
    <text evidence="10 11">Involved in cell wall formation. Catalyzes the final step in the synthesis of UDP-N-acetylmuramoyl-pentapeptide, the precursor of murein.</text>
</comment>
<dbReference type="EC" id="6.3.2.10" evidence="10 11"/>
<dbReference type="SUPFAM" id="SSF53244">
    <property type="entry name" value="MurD-like peptide ligases, peptide-binding domain"/>
    <property type="match status" value="1"/>
</dbReference>
<dbReference type="InterPro" id="IPR051046">
    <property type="entry name" value="MurCDEF_CellWall_CoF430Synth"/>
</dbReference>
<evidence type="ECO:0000259" key="13">
    <source>
        <dbReference type="Pfam" id="PF02875"/>
    </source>
</evidence>
<protein>
    <recommendedName>
        <fullName evidence="10 11">UDP-N-acetylmuramoyl-tripeptide--D-alanyl-D-alanine ligase</fullName>
        <ecNumber evidence="10 11">6.3.2.10</ecNumber>
    </recommendedName>
    <alternativeName>
        <fullName evidence="10">D-alanyl-D-alanine-adding enzyme</fullName>
    </alternativeName>
</protein>
<keyword evidence="9 10" id="KW-0961">Cell wall biogenesis/degradation</keyword>
<feature type="domain" description="Mur ligase N-terminal catalytic" evidence="12">
    <location>
        <begin position="29"/>
        <end position="99"/>
    </location>
</feature>
<gene>
    <name evidence="10" type="primary">murF</name>
    <name evidence="15" type="ORF">EJP77_05235</name>
</gene>
<feature type="binding site" evidence="10">
    <location>
        <begin position="112"/>
        <end position="118"/>
    </location>
    <ligand>
        <name>ATP</name>
        <dbReference type="ChEBI" id="CHEBI:30616"/>
    </ligand>
</feature>
<dbReference type="GO" id="GO:0008360">
    <property type="term" value="P:regulation of cell shape"/>
    <property type="evidence" value="ECO:0007669"/>
    <property type="project" value="UniProtKB-KW"/>
</dbReference>
<name>A0A433XQK4_9BACL</name>
<keyword evidence="7 10" id="KW-0573">Peptidoglycan synthesis</keyword>
<keyword evidence="1 10" id="KW-0963">Cytoplasm</keyword>
<comment type="pathway">
    <text evidence="10 11">Cell wall biogenesis; peptidoglycan biosynthesis.</text>
</comment>
<evidence type="ECO:0000256" key="1">
    <source>
        <dbReference type="ARBA" id="ARBA00022490"/>
    </source>
</evidence>
<dbReference type="UniPathway" id="UPA00219"/>
<dbReference type="GO" id="GO:0009252">
    <property type="term" value="P:peptidoglycan biosynthetic process"/>
    <property type="evidence" value="ECO:0007669"/>
    <property type="project" value="UniProtKB-UniRule"/>
</dbReference>
<evidence type="ECO:0000256" key="4">
    <source>
        <dbReference type="ARBA" id="ARBA00022741"/>
    </source>
</evidence>
<evidence type="ECO:0000256" key="10">
    <source>
        <dbReference type="HAMAP-Rule" id="MF_02019"/>
    </source>
</evidence>
<evidence type="ECO:0000256" key="9">
    <source>
        <dbReference type="ARBA" id="ARBA00023316"/>
    </source>
</evidence>
<dbReference type="SUPFAM" id="SSF63418">
    <property type="entry name" value="MurE/MurF N-terminal domain"/>
    <property type="match status" value="1"/>
</dbReference>
<dbReference type="InterPro" id="IPR036565">
    <property type="entry name" value="Mur-like_cat_sf"/>
</dbReference>
<evidence type="ECO:0000256" key="5">
    <source>
        <dbReference type="ARBA" id="ARBA00022840"/>
    </source>
</evidence>
<feature type="domain" description="Mur ligase central" evidence="14">
    <location>
        <begin position="110"/>
        <end position="302"/>
    </location>
</feature>
<dbReference type="InterPro" id="IPR035911">
    <property type="entry name" value="MurE/MurF_N"/>
</dbReference>
<dbReference type="AlphaFoldDB" id="A0A433XQK4"/>
<keyword evidence="16" id="KW-1185">Reference proteome</keyword>
<comment type="subcellular location">
    <subcellularLocation>
        <location evidence="10 11">Cytoplasm</location>
    </subcellularLocation>
</comment>
<evidence type="ECO:0000256" key="2">
    <source>
        <dbReference type="ARBA" id="ARBA00022598"/>
    </source>
</evidence>
<evidence type="ECO:0000256" key="6">
    <source>
        <dbReference type="ARBA" id="ARBA00022960"/>
    </source>
</evidence>
<evidence type="ECO:0000256" key="7">
    <source>
        <dbReference type="ARBA" id="ARBA00022984"/>
    </source>
</evidence>
<dbReference type="Pfam" id="PF02875">
    <property type="entry name" value="Mur_ligase_C"/>
    <property type="match status" value="1"/>
</dbReference>
<keyword evidence="6 10" id="KW-0133">Cell shape</keyword>
<dbReference type="Pfam" id="PF08245">
    <property type="entry name" value="Mur_ligase_M"/>
    <property type="match status" value="1"/>
</dbReference>
<dbReference type="InterPro" id="IPR005863">
    <property type="entry name" value="UDP-N-AcMur_synth"/>
</dbReference>
<keyword evidence="2 10" id="KW-0436">Ligase</keyword>
<keyword evidence="5 10" id="KW-0067">ATP-binding</keyword>
<organism evidence="15 16">
    <name type="scientific">Paenibacillus zeisoli</name>
    <dbReference type="NCBI Taxonomy" id="2496267"/>
    <lineage>
        <taxon>Bacteria</taxon>
        <taxon>Bacillati</taxon>
        <taxon>Bacillota</taxon>
        <taxon>Bacilli</taxon>
        <taxon>Bacillales</taxon>
        <taxon>Paenibacillaceae</taxon>
        <taxon>Paenibacillus</taxon>
    </lineage>
</organism>
<evidence type="ECO:0000256" key="8">
    <source>
        <dbReference type="ARBA" id="ARBA00023306"/>
    </source>
</evidence>
<sequence length="468" mass="50725">MIKRNLVQIAEMCGGKLVHAEHAEVVAAGVITDSRKITPGCLFVPLVGEQFDGHSFAAEAIEQSAAAILWQKDHGTPPEGPVILVEDTLQALQHLSKAYLTETKARVIGITGSNGKTTTKDIVASLLATTYKVHKTNGNFNNHIGLPLTILSMPEDSEIAILEMGMSARYEIEFLSKLAEPETAMITNIGESHLLQLGSREEIARAKVEILAGMKPGGLLVYNGDEPLIPMVLQEPDTRKPDNLKLSTYGVNSTNDDYPTGMMFQSGGTVFTSYSGHSDTAYRIPLLGEHNVINALGAITVARHYGVTEANIVEGLEQLELTSMRIEMIEGVSGIAILNDAYNASPTSVKAAIGVLEKMKGYRRKVAVLGDMLELGGLEERYHEEIGQFITPDKVDLLYTYGPLGSKIAQGAASNLPDKHIHAYTDKTELIRALIQELTPKDVVLIKASRGMKLEEVAQAITIDKLQS</sequence>
<keyword evidence="8 10" id="KW-0131">Cell cycle</keyword>
<accession>A0A433XQK4</accession>
<evidence type="ECO:0000313" key="16">
    <source>
        <dbReference type="Proteomes" id="UP000272464"/>
    </source>
</evidence>
<dbReference type="GO" id="GO:0051301">
    <property type="term" value="P:cell division"/>
    <property type="evidence" value="ECO:0007669"/>
    <property type="project" value="UniProtKB-KW"/>
</dbReference>
<dbReference type="Pfam" id="PF01225">
    <property type="entry name" value="Mur_ligase"/>
    <property type="match status" value="1"/>
</dbReference>
<dbReference type="PANTHER" id="PTHR43024:SF1">
    <property type="entry name" value="UDP-N-ACETYLMURAMOYL-TRIPEPTIDE--D-ALANYL-D-ALANINE LIGASE"/>
    <property type="match status" value="1"/>
</dbReference>
<evidence type="ECO:0000313" key="15">
    <source>
        <dbReference type="EMBL" id="RUT36382.1"/>
    </source>
</evidence>
<dbReference type="Gene3D" id="3.90.190.20">
    <property type="entry name" value="Mur ligase, C-terminal domain"/>
    <property type="match status" value="1"/>
</dbReference>